<dbReference type="PANTHER" id="PTHR46936:SF1">
    <property type="entry name" value="ARABINOSYLTRANSFERASE XEG113"/>
    <property type="match status" value="1"/>
</dbReference>
<dbReference type="GO" id="GO:0052325">
    <property type="term" value="P:cell wall pectin biosynthetic process"/>
    <property type="evidence" value="ECO:0007669"/>
    <property type="project" value="TreeGrafter"/>
</dbReference>
<dbReference type="InterPro" id="IPR053250">
    <property type="entry name" value="Glycosyltransferase_77"/>
</dbReference>
<comment type="caution">
    <text evidence="4">The sequence shown here is derived from an EMBL/GenBank/DDBJ whole genome shotgun (WGS) entry which is preliminary data.</text>
</comment>
<accession>A0AAE0GV88</accession>
<dbReference type="AlphaFoldDB" id="A0AAE0GV88"/>
<keyword evidence="2" id="KW-0735">Signal-anchor</keyword>
<keyword evidence="2" id="KW-0333">Golgi apparatus</keyword>
<dbReference type="GO" id="GO:0000139">
    <property type="term" value="C:Golgi membrane"/>
    <property type="evidence" value="ECO:0007669"/>
    <property type="project" value="UniProtKB-SubCell"/>
</dbReference>
<evidence type="ECO:0000313" key="5">
    <source>
        <dbReference type="Proteomes" id="UP001190700"/>
    </source>
</evidence>
<dbReference type="InterPro" id="IPR005069">
    <property type="entry name" value="Nucl-diP-sugar_transferase"/>
</dbReference>
<dbReference type="PANTHER" id="PTHR46936">
    <property type="entry name" value="ARABINOSYLTRANSFERASE XEG113"/>
    <property type="match status" value="1"/>
</dbReference>
<dbReference type="EC" id="2.4.2.-" evidence="2"/>
<evidence type="ECO:0000259" key="3">
    <source>
        <dbReference type="Pfam" id="PF03407"/>
    </source>
</evidence>
<proteinExistence type="inferred from homology"/>
<keyword evidence="2" id="KW-0812">Transmembrane</keyword>
<keyword evidence="2" id="KW-0328">Glycosyltransferase</keyword>
<sequence>MLSNWIANIRLAGLESSMLIGALDDGLVKLCNDDNVPVHKLDGAKAGMTGAYLTKSQTDLLKYKKMAGLKAGFALELLRTQKSDVLISDSDTAWLRDPRPFFEEGPFAIANILVSTDCIDTTADEICSAHFCGCIHVSFNTGIVFLRNNPETIKFVEAWQKKILDNNDLNIRDQAAFNDVLREGMQPLTQVPGYELYPRQALKAWNNQVSVGVLPLLYFQNGHSYFTQKLHERRSVKPYVVHATYQYGDGAVFPFGKRQRFREAGLWQMDGKDYHEGKFLAISWNGATRPEIRLALDIDTRVAVDKHFAEDRYRRATVRNAFALAQVLNRTLIMPRMLCYVDHMWKGLHRRQYL</sequence>
<evidence type="ECO:0000313" key="4">
    <source>
        <dbReference type="EMBL" id="KAK3284820.1"/>
    </source>
</evidence>
<dbReference type="SUPFAM" id="SSF53448">
    <property type="entry name" value="Nucleotide-diphospho-sugar transferases"/>
    <property type="match status" value="1"/>
</dbReference>
<evidence type="ECO:0000256" key="1">
    <source>
        <dbReference type="ARBA" id="ARBA00007033"/>
    </source>
</evidence>
<gene>
    <name evidence="4" type="ORF">CYMTET_7548</name>
</gene>
<dbReference type="Proteomes" id="UP001190700">
    <property type="component" value="Unassembled WGS sequence"/>
</dbReference>
<feature type="domain" description="Nucleotide-diphospho-sugar transferase" evidence="3">
    <location>
        <begin position="16"/>
        <end position="250"/>
    </location>
</feature>
<evidence type="ECO:0000256" key="2">
    <source>
        <dbReference type="RuleBase" id="RU363055"/>
    </source>
</evidence>
<dbReference type="GO" id="GO:0052636">
    <property type="term" value="F:arabinosyltransferase activity"/>
    <property type="evidence" value="ECO:0007669"/>
    <property type="project" value="TreeGrafter"/>
</dbReference>
<name>A0AAE0GV88_9CHLO</name>
<dbReference type="EMBL" id="LGRX02002123">
    <property type="protein sequence ID" value="KAK3284820.1"/>
    <property type="molecule type" value="Genomic_DNA"/>
</dbReference>
<organism evidence="4 5">
    <name type="scientific">Cymbomonas tetramitiformis</name>
    <dbReference type="NCBI Taxonomy" id="36881"/>
    <lineage>
        <taxon>Eukaryota</taxon>
        <taxon>Viridiplantae</taxon>
        <taxon>Chlorophyta</taxon>
        <taxon>Pyramimonadophyceae</taxon>
        <taxon>Pyramimonadales</taxon>
        <taxon>Pyramimonadaceae</taxon>
        <taxon>Cymbomonas</taxon>
    </lineage>
</organism>
<keyword evidence="2" id="KW-0961">Cell wall biogenesis/degradation</keyword>
<keyword evidence="5" id="KW-1185">Reference proteome</keyword>
<protein>
    <recommendedName>
        <fullName evidence="2">Glycosyltransferase</fullName>
        <ecNumber evidence="2">2.4.2.-</ecNumber>
    </recommendedName>
</protein>
<comment type="similarity">
    <text evidence="1 2">Belongs to the glycosyltransferase 77 family.</text>
</comment>
<comment type="subcellular location">
    <subcellularLocation>
        <location evidence="2">Golgi apparatus membrane</location>
        <topology evidence="2">Single-pass type II membrane protein</topology>
    </subcellularLocation>
</comment>
<reference evidence="4 5" key="1">
    <citation type="journal article" date="2015" name="Genome Biol. Evol.">
        <title>Comparative Genomics of a Bacterivorous Green Alga Reveals Evolutionary Causalities and Consequences of Phago-Mixotrophic Mode of Nutrition.</title>
        <authorList>
            <person name="Burns J.A."/>
            <person name="Paasch A."/>
            <person name="Narechania A."/>
            <person name="Kim E."/>
        </authorList>
    </citation>
    <scope>NUCLEOTIDE SEQUENCE [LARGE SCALE GENOMIC DNA]</scope>
    <source>
        <strain evidence="4 5">PLY_AMNH</strain>
    </source>
</reference>
<keyword evidence="2" id="KW-0808">Transferase</keyword>
<dbReference type="Pfam" id="PF03407">
    <property type="entry name" value="Nucleotid_trans"/>
    <property type="match status" value="1"/>
</dbReference>
<dbReference type="InterPro" id="IPR029044">
    <property type="entry name" value="Nucleotide-diphossugar_trans"/>
</dbReference>
<dbReference type="Gene3D" id="3.90.550.10">
    <property type="entry name" value="Spore Coat Polysaccharide Biosynthesis Protein SpsA, Chain A"/>
    <property type="match status" value="1"/>
</dbReference>